<keyword evidence="1" id="KW-0732">Signal</keyword>
<keyword evidence="3" id="KW-1185">Reference proteome</keyword>
<dbReference type="AlphaFoldDB" id="A0A8S1IW35"/>
<evidence type="ECO:0000256" key="1">
    <source>
        <dbReference type="SAM" id="SignalP"/>
    </source>
</evidence>
<dbReference type="Proteomes" id="UP000708148">
    <property type="component" value="Unassembled WGS sequence"/>
</dbReference>
<protein>
    <submittedName>
        <fullName evidence="2">Uncharacterized protein</fullName>
    </submittedName>
</protein>
<evidence type="ECO:0000313" key="3">
    <source>
        <dbReference type="Proteomes" id="UP000708148"/>
    </source>
</evidence>
<reference evidence="2" key="1">
    <citation type="submission" date="2020-12" db="EMBL/GenBank/DDBJ databases">
        <authorList>
            <person name="Iha C."/>
        </authorList>
    </citation>
    <scope>NUCLEOTIDE SEQUENCE</scope>
</reference>
<accession>A0A8S1IW35</accession>
<name>A0A8S1IW35_9CHLO</name>
<feature type="signal peptide" evidence="1">
    <location>
        <begin position="1"/>
        <end position="20"/>
    </location>
</feature>
<proteinExistence type="predicted"/>
<comment type="caution">
    <text evidence="2">The sequence shown here is derived from an EMBL/GenBank/DDBJ whole genome shotgun (WGS) entry which is preliminary data.</text>
</comment>
<organism evidence="2 3">
    <name type="scientific">Ostreobium quekettii</name>
    <dbReference type="NCBI Taxonomy" id="121088"/>
    <lineage>
        <taxon>Eukaryota</taxon>
        <taxon>Viridiplantae</taxon>
        <taxon>Chlorophyta</taxon>
        <taxon>core chlorophytes</taxon>
        <taxon>Ulvophyceae</taxon>
        <taxon>TCBD clade</taxon>
        <taxon>Bryopsidales</taxon>
        <taxon>Ostreobineae</taxon>
        <taxon>Ostreobiaceae</taxon>
        <taxon>Ostreobium</taxon>
    </lineage>
</organism>
<feature type="chain" id="PRO_5035928922" evidence="1">
    <location>
        <begin position="21"/>
        <end position="211"/>
    </location>
</feature>
<evidence type="ECO:0000313" key="2">
    <source>
        <dbReference type="EMBL" id="CAD7699286.1"/>
    </source>
</evidence>
<gene>
    <name evidence="2" type="ORF">OSTQU699_LOCUS4645</name>
</gene>
<sequence>MAGAPLRPLLLLCLVLATVADVVVYEDQKLDSVPGVEAHSWTVVGDGQDGNSGFVMQLETVSASVGDGALSWDSVFGNGDANSWVTEQFQNFPFFVSAYPEDSQGQMLQNVACARFDSALTDARSRNDDSVAWGYGADAGTYQDQGWDVETCALRRTMKETARKAGEIAFYEGMEEDRPLLQKKGFGQGDDGYTDVMLSPIAEPAQKAVYP</sequence>
<dbReference type="EMBL" id="CAJHUC010000986">
    <property type="protein sequence ID" value="CAD7699286.1"/>
    <property type="molecule type" value="Genomic_DNA"/>
</dbReference>